<sequence length="107" mass="11906">MDSFTALAEPTRRSILEMLGQRALAAGDIVSRLQDMGSISAPAVSQHLKVLREAGLVRVRVEGQRRIYSLDPAGLDAMDAWIARVRGFWASRLDLLEQALLEDDRDE</sequence>
<evidence type="ECO:0000256" key="1">
    <source>
        <dbReference type="ARBA" id="ARBA00023015"/>
    </source>
</evidence>
<dbReference type="Pfam" id="PF12840">
    <property type="entry name" value="HTH_20"/>
    <property type="match status" value="1"/>
</dbReference>
<dbReference type="InterPro" id="IPR036388">
    <property type="entry name" value="WH-like_DNA-bd_sf"/>
</dbReference>
<dbReference type="GO" id="GO:0003700">
    <property type="term" value="F:DNA-binding transcription factor activity"/>
    <property type="evidence" value="ECO:0007669"/>
    <property type="project" value="InterPro"/>
</dbReference>
<proteinExistence type="predicted"/>
<keyword evidence="3" id="KW-0804">Transcription</keyword>
<protein>
    <submittedName>
        <fullName evidence="4">ArsR family transcriptional regulator</fullName>
    </submittedName>
</protein>
<keyword evidence="1" id="KW-0805">Transcription regulation</keyword>
<dbReference type="InterPro" id="IPR001845">
    <property type="entry name" value="HTH_ArsR_DNA-bd_dom"/>
</dbReference>
<dbReference type="AlphaFoldDB" id="A0A2K9N7K3"/>
<keyword evidence="5" id="KW-1185">Reference proteome</keyword>
<evidence type="ECO:0000313" key="5">
    <source>
        <dbReference type="Proteomes" id="UP000234752"/>
    </source>
</evidence>
<accession>A0A2K9N7K3</accession>
<evidence type="ECO:0000256" key="3">
    <source>
        <dbReference type="ARBA" id="ARBA00023163"/>
    </source>
</evidence>
<dbReference type="EMBL" id="CP025611">
    <property type="protein sequence ID" value="AUN29133.1"/>
    <property type="molecule type" value="Genomic_DNA"/>
</dbReference>
<dbReference type="NCBIfam" id="NF033788">
    <property type="entry name" value="HTH_metalloreg"/>
    <property type="match status" value="1"/>
</dbReference>
<keyword evidence="2" id="KW-0238">DNA-binding</keyword>
<dbReference type="Proteomes" id="UP000234752">
    <property type="component" value="Chromosome eg_1"/>
</dbReference>
<dbReference type="KEGG" id="ncb:C0V82_01880"/>
<dbReference type="RefSeq" id="WP_102110883.1">
    <property type="nucleotide sequence ID" value="NZ_BMGN01000004.1"/>
</dbReference>
<dbReference type="SMART" id="SM00418">
    <property type="entry name" value="HTH_ARSR"/>
    <property type="match status" value="1"/>
</dbReference>
<evidence type="ECO:0000313" key="4">
    <source>
        <dbReference type="EMBL" id="AUN29133.1"/>
    </source>
</evidence>
<dbReference type="OrthoDB" id="7210994at2"/>
<dbReference type="InterPro" id="IPR051081">
    <property type="entry name" value="HTH_MetalResp_TranReg"/>
</dbReference>
<dbReference type="GO" id="GO:0003677">
    <property type="term" value="F:DNA binding"/>
    <property type="evidence" value="ECO:0007669"/>
    <property type="project" value="UniProtKB-KW"/>
</dbReference>
<dbReference type="Gene3D" id="1.10.10.10">
    <property type="entry name" value="Winged helix-like DNA-binding domain superfamily/Winged helix DNA-binding domain"/>
    <property type="match status" value="1"/>
</dbReference>
<dbReference type="PANTHER" id="PTHR33154">
    <property type="entry name" value="TRANSCRIPTIONAL REGULATOR, ARSR FAMILY"/>
    <property type="match status" value="1"/>
</dbReference>
<dbReference type="SUPFAM" id="SSF46785">
    <property type="entry name" value="Winged helix' DNA-binding domain"/>
    <property type="match status" value="1"/>
</dbReference>
<organism evidence="4 5">
    <name type="scientific">Niveispirillum cyanobacteriorum</name>
    <dbReference type="NCBI Taxonomy" id="1612173"/>
    <lineage>
        <taxon>Bacteria</taxon>
        <taxon>Pseudomonadati</taxon>
        <taxon>Pseudomonadota</taxon>
        <taxon>Alphaproteobacteria</taxon>
        <taxon>Rhodospirillales</taxon>
        <taxon>Azospirillaceae</taxon>
        <taxon>Niveispirillum</taxon>
    </lineage>
</organism>
<dbReference type="InterPro" id="IPR036390">
    <property type="entry name" value="WH_DNA-bd_sf"/>
</dbReference>
<evidence type="ECO:0000256" key="2">
    <source>
        <dbReference type="ARBA" id="ARBA00023125"/>
    </source>
</evidence>
<dbReference type="InterPro" id="IPR011991">
    <property type="entry name" value="ArsR-like_HTH"/>
</dbReference>
<dbReference type="PANTHER" id="PTHR33154:SF33">
    <property type="entry name" value="TRANSCRIPTIONAL REPRESSOR SDPR"/>
    <property type="match status" value="1"/>
</dbReference>
<gene>
    <name evidence="4" type="ORF">C0V82_01880</name>
</gene>
<name>A0A2K9N7K3_9PROT</name>
<reference evidence="4 5" key="1">
    <citation type="submission" date="2017-12" db="EMBL/GenBank/DDBJ databases">
        <title>Genomes of bacteria within cyanobacterial aggregates.</title>
        <authorList>
            <person name="Cai H."/>
        </authorList>
    </citation>
    <scope>NUCLEOTIDE SEQUENCE [LARGE SCALE GENOMIC DNA]</scope>
    <source>
        <strain evidence="4 5">TH16</strain>
    </source>
</reference>
<dbReference type="CDD" id="cd00090">
    <property type="entry name" value="HTH_ARSR"/>
    <property type="match status" value="1"/>
</dbReference>
<dbReference type="PRINTS" id="PR00778">
    <property type="entry name" value="HTHARSR"/>
</dbReference>
<dbReference type="PROSITE" id="PS50987">
    <property type="entry name" value="HTH_ARSR_2"/>
    <property type="match status" value="1"/>
</dbReference>